<dbReference type="Gene3D" id="3.40.470.10">
    <property type="entry name" value="Uracil-DNA glycosylase-like domain"/>
    <property type="match status" value="1"/>
</dbReference>
<organism evidence="2 3">
    <name type="scientific">Gluconobacter cerinus</name>
    <dbReference type="NCBI Taxonomy" id="38307"/>
    <lineage>
        <taxon>Bacteria</taxon>
        <taxon>Pseudomonadati</taxon>
        <taxon>Pseudomonadota</taxon>
        <taxon>Alphaproteobacteria</taxon>
        <taxon>Acetobacterales</taxon>
        <taxon>Acetobacteraceae</taxon>
        <taxon>Gluconobacter</taxon>
    </lineage>
</organism>
<dbReference type="InterPro" id="IPR036895">
    <property type="entry name" value="Uracil-DNA_glycosylase-like_sf"/>
</dbReference>
<reference evidence="2 3" key="1">
    <citation type="submission" date="2016-03" db="EMBL/GenBank/DDBJ databases">
        <title>Draft genome sequence of Gluconobacter cerinus strain CECT 9110.</title>
        <authorList>
            <person name="Sainz F."/>
            <person name="Mas A."/>
            <person name="Torija M.J."/>
        </authorList>
    </citation>
    <scope>NUCLEOTIDE SEQUENCE [LARGE SCALE GENOMIC DNA]</scope>
    <source>
        <strain evidence="2 3">CECT 9110</strain>
    </source>
</reference>
<accession>A0A1B6VM90</accession>
<feature type="compositionally biased region" description="Polar residues" evidence="1">
    <location>
        <begin position="1"/>
        <end position="13"/>
    </location>
</feature>
<dbReference type="PATRIC" id="fig|38307.3.peg.1059"/>
<gene>
    <name evidence="2" type="ORF">A0123_01026</name>
</gene>
<protein>
    <recommendedName>
        <fullName evidence="4">Uracil-DNA glycosylase</fullName>
    </recommendedName>
</protein>
<evidence type="ECO:0008006" key="4">
    <source>
        <dbReference type="Google" id="ProtNLM"/>
    </source>
</evidence>
<dbReference type="AlphaFoldDB" id="A0A1B6VM90"/>
<feature type="region of interest" description="Disordered" evidence="1">
    <location>
        <begin position="1"/>
        <end position="30"/>
    </location>
</feature>
<evidence type="ECO:0000313" key="2">
    <source>
        <dbReference type="EMBL" id="OAJ68322.1"/>
    </source>
</evidence>
<dbReference type="RefSeq" id="WP_198150446.1">
    <property type="nucleotide sequence ID" value="NZ_LUTU01000005.1"/>
</dbReference>
<dbReference type="EMBL" id="LUTU01000005">
    <property type="protein sequence ID" value="OAJ68322.1"/>
    <property type="molecule type" value="Genomic_DNA"/>
</dbReference>
<comment type="caution">
    <text evidence="2">The sequence shown here is derived from an EMBL/GenBank/DDBJ whole genome shotgun (WGS) entry which is preliminary data.</text>
</comment>
<dbReference type="SUPFAM" id="SSF52141">
    <property type="entry name" value="Uracil-DNA glycosylase-like"/>
    <property type="match status" value="1"/>
</dbReference>
<evidence type="ECO:0000256" key="1">
    <source>
        <dbReference type="SAM" id="MobiDB-lite"/>
    </source>
</evidence>
<evidence type="ECO:0000313" key="3">
    <source>
        <dbReference type="Proteomes" id="UP000077786"/>
    </source>
</evidence>
<dbReference type="Proteomes" id="UP000077786">
    <property type="component" value="Unassembled WGS sequence"/>
</dbReference>
<name>A0A1B6VM90_9PROT</name>
<sequence>MTPQASSGSTPSDGHSPVRSEVQPSFPSKEGLGPLTAELLVVCLDPERATKALVPFLEAQGICFNEDKHDPLLIQARITSVTRHLPPQQVSLPADMESCSAALCDELQDMGRLRLVLVLGISAHIAVLGACGIPLTRLDFRPGEITRLPDGLLLADACHPLSKEADPDLLTQRKNALIKLIPQIRSALRPSA</sequence>
<proteinExistence type="predicted"/>